<gene>
    <name evidence="2" type="ORF">JJJ17_09445</name>
</gene>
<accession>A0A934W0V1</accession>
<organism evidence="2 3">
    <name type="scientific">Paracoccus caeni</name>
    <dbReference type="NCBI Taxonomy" id="657651"/>
    <lineage>
        <taxon>Bacteria</taxon>
        <taxon>Pseudomonadati</taxon>
        <taxon>Pseudomonadota</taxon>
        <taxon>Alphaproteobacteria</taxon>
        <taxon>Rhodobacterales</taxon>
        <taxon>Paracoccaceae</taxon>
        <taxon>Paracoccus</taxon>
    </lineage>
</organism>
<dbReference type="InterPro" id="IPR011856">
    <property type="entry name" value="tRNA_endonuc-like_dom_sf"/>
</dbReference>
<comment type="caution">
    <text evidence="2">The sequence shown here is derived from an EMBL/GenBank/DDBJ whole genome shotgun (WGS) entry which is preliminary data.</text>
</comment>
<dbReference type="Pfam" id="PF04471">
    <property type="entry name" value="Mrr_cat"/>
    <property type="match status" value="1"/>
</dbReference>
<keyword evidence="3" id="KW-1185">Reference proteome</keyword>
<reference evidence="2" key="1">
    <citation type="submission" date="2021-01" db="EMBL/GenBank/DDBJ databases">
        <title>Paracoccus amoyensis sp. nov., isolated from the surface seawater along the coast of Xiamen Island, China.</title>
        <authorList>
            <person name="Lyu L."/>
        </authorList>
    </citation>
    <scope>NUCLEOTIDE SEQUENCE</scope>
    <source>
        <strain evidence="2">MJ17</strain>
    </source>
</reference>
<dbReference type="GO" id="GO:0009307">
    <property type="term" value="P:DNA restriction-modification system"/>
    <property type="evidence" value="ECO:0007669"/>
    <property type="project" value="InterPro"/>
</dbReference>
<keyword evidence="2" id="KW-0255">Endonuclease</keyword>
<name>A0A934W0V1_9RHOB</name>
<protein>
    <submittedName>
        <fullName evidence="2">Restriction endonuclease</fullName>
    </submittedName>
</protein>
<sequence length="277" mass="31484">MNAVFRLPPSEGEITIDALCLRALKKLKGQVTIADEEYISRFKKALYSALKESDHQHVACGGISTFEYTNSILLKLRWNIQSLTDRRHRAKLERRAVAIDWIDRLKDDRHYEYLGGLLMRKLGASRIHVTPKGNEFGIDFLAIAPAFSRSGMFLSKGRGIRIVGQSKYYNHPVARDKIQAFNDVMNSIRNNKEELIRVLPSWFRSSPAPLLGCFVAHSGYQSGARKSAEQNGYLLLDTRAAGEIVSCVGKMDHLREEDDVIRHLWEEIGMLLIDKPE</sequence>
<keyword evidence="2" id="KW-0540">Nuclease</keyword>
<dbReference type="AlphaFoldDB" id="A0A934W0V1"/>
<proteinExistence type="predicted"/>
<dbReference type="Gene3D" id="3.40.1350.10">
    <property type="match status" value="1"/>
</dbReference>
<dbReference type="InterPro" id="IPR007560">
    <property type="entry name" value="Restrct_endonuc_IV_Mrr"/>
</dbReference>
<evidence type="ECO:0000259" key="1">
    <source>
        <dbReference type="Pfam" id="PF04471"/>
    </source>
</evidence>
<dbReference type="GO" id="GO:0004519">
    <property type="term" value="F:endonuclease activity"/>
    <property type="evidence" value="ECO:0007669"/>
    <property type="project" value="UniProtKB-KW"/>
</dbReference>
<keyword evidence="2" id="KW-0378">Hydrolase</keyword>
<feature type="domain" description="Restriction endonuclease type IV Mrr" evidence="1">
    <location>
        <begin position="109"/>
        <end position="191"/>
    </location>
</feature>
<evidence type="ECO:0000313" key="3">
    <source>
        <dbReference type="Proteomes" id="UP000640485"/>
    </source>
</evidence>
<dbReference type="Proteomes" id="UP000640485">
    <property type="component" value="Unassembled WGS sequence"/>
</dbReference>
<dbReference type="RefSeq" id="WP_200685728.1">
    <property type="nucleotide sequence ID" value="NZ_JAEPRQ010000002.1"/>
</dbReference>
<evidence type="ECO:0000313" key="2">
    <source>
        <dbReference type="EMBL" id="MBK4216149.1"/>
    </source>
</evidence>
<dbReference type="EMBL" id="JAEPRQ010000002">
    <property type="protein sequence ID" value="MBK4216149.1"/>
    <property type="molecule type" value="Genomic_DNA"/>
</dbReference>
<dbReference type="GO" id="GO:0003677">
    <property type="term" value="F:DNA binding"/>
    <property type="evidence" value="ECO:0007669"/>
    <property type="project" value="InterPro"/>
</dbReference>